<feature type="transmembrane region" description="Helical" evidence="1">
    <location>
        <begin position="130"/>
        <end position="149"/>
    </location>
</feature>
<feature type="transmembrane region" description="Helical" evidence="1">
    <location>
        <begin position="85"/>
        <end position="118"/>
    </location>
</feature>
<dbReference type="AlphaFoldDB" id="A0A6M4HA57"/>
<evidence type="ECO:0000256" key="1">
    <source>
        <dbReference type="SAM" id="Phobius"/>
    </source>
</evidence>
<protein>
    <recommendedName>
        <fullName evidence="2">DUF1468 domain-containing protein</fullName>
    </recommendedName>
</protein>
<feature type="transmembrane region" description="Helical" evidence="1">
    <location>
        <begin position="51"/>
        <end position="73"/>
    </location>
</feature>
<reference evidence="3 4" key="1">
    <citation type="submission" date="2020-04" db="EMBL/GenBank/DDBJ databases">
        <title>Usitatibacter rugosus gen. nov., sp. nov. and Usitatibacter palustris sp. nov., novel members of Usitatibacteraceae fam. nov. within the order Nitrosomonadales isolated from soil.</title>
        <authorList>
            <person name="Huber K.J."/>
            <person name="Neumann-Schaal M."/>
            <person name="Geppert A."/>
            <person name="Luckner M."/>
            <person name="Wanner G."/>
            <person name="Overmann J."/>
        </authorList>
    </citation>
    <scope>NUCLEOTIDE SEQUENCE [LARGE SCALE GENOMIC DNA]</scope>
    <source>
        <strain evidence="3 4">Swamp67</strain>
    </source>
</reference>
<dbReference type="InParanoid" id="A0A6M4HA57"/>
<dbReference type="Pfam" id="PF07331">
    <property type="entry name" value="TctB"/>
    <property type="match status" value="1"/>
</dbReference>
<dbReference type="KEGG" id="upl:DSM104440_02961"/>
<accession>A0A6M4HA57</accession>
<keyword evidence="1" id="KW-0472">Membrane</keyword>
<dbReference type="InterPro" id="IPR009936">
    <property type="entry name" value="DUF1468"/>
</dbReference>
<evidence type="ECO:0000313" key="3">
    <source>
        <dbReference type="EMBL" id="QJR16132.1"/>
    </source>
</evidence>
<evidence type="ECO:0000313" key="4">
    <source>
        <dbReference type="Proteomes" id="UP000503096"/>
    </source>
</evidence>
<gene>
    <name evidence="3" type="ORF">DSM104440_02961</name>
</gene>
<dbReference type="Proteomes" id="UP000503096">
    <property type="component" value="Chromosome"/>
</dbReference>
<proteinExistence type="predicted"/>
<name>A0A6M4HA57_9PROT</name>
<feature type="transmembrane region" description="Helical" evidence="1">
    <location>
        <begin position="12"/>
        <end position="31"/>
    </location>
</feature>
<feature type="domain" description="DUF1468" evidence="2">
    <location>
        <begin position="13"/>
        <end position="154"/>
    </location>
</feature>
<evidence type="ECO:0000259" key="2">
    <source>
        <dbReference type="Pfam" id="PF07331"/>
    </source>
</evidence>
<keyword evidence="1" id="KW-1133">Transmembrane helix</keyword>
<organism evidence="3 4">
    <name type="scientific">Usitatibacter palustris</name>
    <dbReference type="NCBI Taxonomy" id="2732487"/>
    <lineage>
        <taxon>Bacteria</taxon>
        <taxon>Pseudomonadati</taxon>
        <taxon>Pseudomonadota</taxon>
        <taxon>Betaproteobacteria</taxon>
        <taxon>Nitrosomonadales</taxon>
        <taxon>Usitatibacteraceae</taxon>
        <taxon>Usitatibacter</taxon>
    </lineage>
</organism>
<keyword evidence="1" id="KW-0812">Transmembrane</keyword>
<dbReference type="RefSeq" id="WP_171163989.1">
    <property type="nucleotide sequence ID" value="NZ_CP053073.1"/>
</dbReference>
<keyword evidence="4" id="KW-1185">Reference proteome</keyword>
<sequence>MKINKSTDFWGGVMFAAIGLVFAVIAFGVKLGDIVILPGYAMGTAARMGPAYFPFWLGVILFIIGVMIALPGLKGKGKTVEKFHWGPIGFVLGGVCLFGVLLKPMGMPVAALVLVVVASMGSHDFKWKPVIFLALGLIVFSAAVFVYGLKLPIPLCPNLDSLQELRLCRG</sequence>
<dbReference type="EMBL" id="CP053073">
    <property type="protein sequence ID" value="QJR16132.1"/>
    <property type="molecule type" value="Genomic_DNA"/>
</dbReference>